<dbReference type="GO" id="GO:0003677">
    <property type="term" value="F:DNA binding"/>
    <property type="evidence" value="ECO:0007669"/>
    <property type="project" value="UniProtKB-KW"/>
</dbReference>
<feature type="region of interest" description="Disordered" evidence="18">
    <location>
        <begin position="822"/>
        <end position="841"/>
    </location>
</feature>
<keyword evidence="16" id="KW-0238">DNA-binding</keyword>
<dbReference type="Pfam" id="PF24626">
    <property type="entry name" value="SH3_Tf2-1"/>
    <property type="match status" value="1"/>
</dbReference>
<keyword evidence="5" id="KW-0548">Nucleotidyltransferase</keyword>
<dbReference type="GO" id="GO:0003887">
    <property type="term" value="F:DNA-directed DNA polymerase activity"/>
    <property type="evidence" value="ECO:0007669"/>
    <property type="project" value="UniProtKB-KW"/>
</dbReference>
<reference evidence="21 22" key="1">
    <citation type="submission" date="2018-06" db="EMBL/GenBank/DDBJ databases">
        <title>Genome Sequence of the Brown Rot Fungal Pathogen Monilinia fructigena.</title>
        <authorList>
            <person name="Landi L."/>
            <person name="De Miccolis Angelini R.M."/>
            <person name="Pollastro S."/>
            <person name="Abate D."/>
            <person name="Faretra F."/>
            <person name="Romanazzi G."/>
        </authorList>
    </citation>
    <scope>NUCLEOTIDE SEQUENCE [LARGE SCALE GENOMIC DNA]</scope>
    <source>
        <strain evidence="21 22">Mfrg269</strain>
    </source>
</reference>
<dbReference type="Proteomes" id="UP000249056">
    <property type="component" value="Unassembled WGS sequence"/>
</dbReference>
<dbReference type="Gene3D" id="3.10.10.10">
    <property type="entry name" value="HIV Type 1 Reverse Transcriptase, subunit A, domain 1"/>
    <property type="match status" value="1"/>
</dbReference>
<evidence type="ECO:0000256" key="9">
    <source>
        <dbReference type="ARBA" id="ARBA00022759"/>
    </source>
</evidence>
<keyword evidence="4" id="KW-0808">Transferase</keyword>
<evidence type="ECO:0000256" key="11">
    <source>
        <dbReference type="ARBA" id="ARBA00022842"/>
    </source>
</evidence>
<dbReference type="PROSITE" id="PS50878">
    <property type="entry name" value="RT_POL"/>
    <property type="match status" value="1"/>
</dbReference>
<dbReference type="Gene3D" id="1.10.340.70">
    <property type="match status" value="1"/>
</dbReference>
<dbReference type="Pfam" id="PF17917">
    <property type="entry name" value="RT_RNaseH"/>
    <property type="match status" value="1"/>
</dbReference>
<evidence type="ECO:0000256" key="10">
    <source>
        <dbReference type="ARBA" id="ARBA00022801"/>
    </source>
</evidence>
<dbReference type="GO" id="GO:0046872">
    <property type="term" value="F:metal ion binding"/>
    <property type="evidence" value="ECO:0007669"/>
    <property type="project" value="UniProtKB-KW"/>
</dbReference>
<dbReference type="SUPFAM" id="SSF54160">
    <property type="entry name" value="Chromo domain-like"/>
    <property type="match status" value="1"/>
</dbReference>
<accession>A0A395IN74</accession>
<dbReference type="OrthoDB" id="5152741at2759"/>
<dbReference type="PANTHER" id="PTHR37984:SF5">
    <property type="entry name" value="PROTEIN NYNRIN-LIKE"/>
    <property type="match status" value="1"/>
</dbReference>
<dbReference type="EMBL" id="QKRW01000035">
    <property type="protein sequence ID" value="RAL61018.1"/>
    <property type="molecule type" value="Genomic_DNA"/>
</dbReference>
<dbReference type="Gene3D" id="2.40.70.10">
    <property type="entry name" value="Acid Proteases"/>
    <property type="match status" value="1"/>
</dbReference>
<feature type="domain" description="Reverse transcriptase" evidence="19">
    <location>
        <begin position="434"/>
        <end position="613"/>
    </location>
</feature>
<feature type="domain" description="Integrase catalytic" evidence="20">
    <location>
        <begin position="1023"/>
        <end position="1185"/>
    </location>
</feature>
<dbReference type="Gene3D" id="3.30.420.10">
    <property type="entry name" value="Ribonuclease H-like superfamily/Ribonuclease H"/>
    <property type="match status" value="1"/>
</dbReference>
<dbReference type="InterPro" id="IPR043128">
    <property type="entry name" value="Rev_trsase/Diguanyl_cyclase"/>
</dbReference>
<keyword evidence="3" id="KW-0645">Protease</keyword>
<evidence type="ECO:0000256" key="15">
    <source>
        <dbReference type="ARBA" id="ARBA00022932"/>
    </source>
</evidence>
<dbReference type="Gene3D" id="3.30.70.270">
    <property type="match status" value="2"/>
</dbReference>
<dbReference type="FunFam" id="3.30.70.270:FF:000026">
    <property type="entry name" value="Transposon Ty3-G Gag-Pol polyprotein"/>
    <property type="match status" value="1"/>
</dbReference>
<dbReference type="Pfam" id="PF17921">
    <property type="entry name" value="Integrase_H2C2"/>
    <property type="match status" value="1"/>
</dbReference>
<dbReference type="GO" id="GO:0005634">
    <property type="term" value="C:nucleus"/>
    <property type="evidence" value="ECO:0007669"/>
    <property type="project" value="UniProtKB-ARBA"/>
</dbReference>
<dbReference type="InterPro" id="IPR000477">
    <property type="entry name" value="RT_dom"/>
</dbReference>
<keyword evidence="13" id="KW-0229">DNA integration</keyword>
<evidence type="ECO:0000259" key="19">
    <source>
        <dbReference type="PROSITE" id="PS50878"/>
    </source>
</evidence>
<dbReference type="PROSITE" id="PS50994">
    <property type="entry name" value="INTEGRASE"/>
    <property type="match status" value="1"/>
</dbReference>
<comment type="caution">
    <text evidence="21">The sequence shown here is derived from an EMBL/GenBank/DDBJ whole genome shotgun (WGS) entry which is preliminary data.</text>
</comment>
<dbReference type="InterPro" id="IPR050951">
    <property type="entry name" value="Retrovirus_Pol_polyprotein"/>
</dbReference>
<evidence type="ECO:0000256" key="3">
    <source>
        <dbReference type="ARBA" id="ARBA00022670"/>
    </source>
</evidence>
<dbReference type="CDD" id="cd00024">
    <property type="entry name" value="CD_CSD"/>
    <property type="match status" value="1"/>
</dbReference>
<evidence type="ECO:0000256" key="12">
    <source>
        <dbReference type="ARBA" id="ARBA00022884"/>
    </source>
</evidence>
<dbReference type="InterPro" id="IPR016197">
    <property type="entry name" value="Chromo-like_dom_sf"/>
</dbReference>
<dbReference type="SUPFAM" id="SSF56672">
    <property type="entry name" value="DNA/RNA polymerases"/>
    <property type="match status" value="1"/>
</dbReference>
<dbReference type="InterPro" id="IPR041588">
    <property type="entry name" value="Integrase_H2C2"/>
</dbReference>
<keyword evidence="17" id="KW-0233">DNA recombination</keyword>
<feature type="region of interest" description="Disordered" evidence="18">
    <location>
        <begin position="262"/>
        <end position="282"/>
    </location>
</feature>
<sequence>MNSKSLKILTEISLAPNVVIPLVSLIDSGAAGYGFIDKKVVSKLRIPTRPLPHTRYLLLADGKPSDVLSQYALLDIRINDHREIGLFYITTLSTADPMILGLPWLQRHNPTIDWSAMTLKFTSTYCSRYCCPANSMATTVPDIANNHKITLPESGKAIPVDPKPPLRKLTPEPASIEEITDESFYNTSLPPRNQSAILEPIETSNTQRDSDTTNFKAPLQSNPYHVRCVGGESDIRAKMIPNRPTLKAAPARVIAGSRIHKRPPRNQNVLPLPSTPPLPDPSEKSIDTLRNIRQEMSNIKFLTANSFIQFCKDQEAYITKVTWDELDRACELHRIITNDPIQLRRGIVEDDIEKFMEKTDRPVPPTTEIQSKLPSWLRDLFTGFLPSLANELPPRRSWDHKIEIMPGKEPPYNKGRPMSPAELQVVRKWLDDNLNKGFIRESRSRSAAPLLLAAKPGGGVRICQDYRGLNNVTIKNRYPLPLIKETLDALCHAKVYTKLDIIAAFNKLRIAEGHEWKTAFTTRFGLFESLVMPFGLCNAPASFQNYINHVLFDLLDKNCTAYLDDILIYSENVTDHRKQVREVVQRLIDAGLQIDIDKCEFETKRTKYLGLIITPGGIEMDPDKVKTILEWKSLTKLKDLQRFLGFANFYRRFIRNFSKITEPLNRLLKKENTWNWTADQENAFKMLKHAFASAPVLAIFDHHRRTVVETDASDWAAGGVLSQYDNEGRLRPVAYFSSKHSAAECNYEIYDKELLAIIKSLEEWRPELYGTQEPFEIITDHKNLEYFTSTKMLNQRQARWAEFLSGFNFRIIYRPGHKAVRPDALSRRAEDRPAHADPNDDRIKNRLQTVLPKRVFDTAAFKDLIQQANNDIDLTAAPMGMIIPDTEKPIDDLIDRAYESSELITTMRNTLQNPTARYWPLSIRKDLRIALQDCRLINGKIFYRDRLFVPPSAELRTQIIYRTHSTGPAGHPGRVKTIDLVSRTYWWPNMSREIETFVQACQLCFRTKASRLASPGFLEPLPVPFRPWSDISIDYITPLPISERHGKKHQHIVTVVCRLTKMRHFIPVVGLSAEELADRFVEKVYCLHGTPDNIVSDRGSQFVSEFWKHLSERLSITLKRSSSFHPESDGQTERINAMVEQYLRAFMNFHQDDWYDWLPLAEFALNNTTSETTGISPFFANYGFHPRLGVEPSSPAPPNLSHQRKREFLKANEIADRFDLILTKLKALAAQSIQKYEDYANRTRTDAPLYKEGDKVWVSTKNMKTNRPMKKGDDKWDGPYKILKVYKRACLLQLPTSFKIFPVFHNSLLRPLHRSLGLAGQEAINEAESRRNQGRILERDDETNEETERWEFDKLLDCHNEDGFHYQVKWKHHPASWQPAEDLRGQEDTIIAFHLANPDKPEPPAWVGFKRPKKLRQLITTPKKVHFNPMVEIRVF</sequence>
<dbReference type="GO" id="GO:0004519">
    <property type="term" value="F:endonuclease activity"/>
    <property type="evidence" value="ECO:0007669"/>
    <property type="project" value="UniProtKB-KW"/>
</dbReference>
<dbReference type="InterPro" id="IPR021109">
    <property type="entry name" value="Peptidase_aspartic_dom_sf"/>
</dbReference>
<comment type="subunit">
    <text evidence="1">Component of the NuA4 histone acetyltransferase complex.</text>
</comment>
<evidence type="ECO:0000256" key="8">
    <source>
        <dbReference type="ARBA" id="ARBA00022750"/>
    </source>
</evidence>
<dbReference type="CDD" id="cd00303">
    <property type="entry name" value="retropepsin_like"/>
    <property type="match status" value="1"/>
</dbReference>
<dbReference type="CDD" id="cd09274">
    <property type="entry name" value="RNase_HI_RT_Ty3"/>
    <property type="match status" value="1"/>
</dbReference>
<dbReference type="InterPro" id="IPR012337">
    <property type="entry name" value="RNaseH-like_sf"/>
</dbReference>
<dbReference type="FunFam" id="3.30.420.10:FF:000032">
    <property type="entry name" value="Retrovirus-related Pol polyprotein from transposon 297-like Protein"/>
    <property type="match status" value="1"/>
</dbReference>
<dbReference type="GO" id="GO:0003723">
    <property type="term" value="F:RNA binding"/>
    <property type="evidence" value="ECO:0007669"/>
    <property type="project" value="UniProtKB-KW"/>
</dbReference>
<evidence type="ECO:0000313" key="21">
    <source>
        <dbReference type="EMBL" id="RAL61018.1"/>
    </source>
</evidence>
<dbReference type="GO" id="GO:0004190">
    <property type="term" value="F:aspartic-type endopeptidase activity"/>
    <property type="evidence" value="ECO:0007669"/>
    <property type="project" value="UniProtKB-KW"/>
</dbReference>
<dbReference type="SUPFAM" id="SSF53098">
    <property type="entry name" value="Ribonuclease H-like"/>
    <property type="match status" value="1"/>
</dbReference>
<dbReference type="InterPro" id="IPR043502">
    <property type="entry name" value="DNA/RNA_pol_sf"/>
</dbReference>
<dbReference type="GO" id="GO:0006508">
    <property type="term" value="P:proteolysis"/>
    <property type="evidence" value="ECO:0007669"/>
    <property type="project" value="UniProtKB-KW"/>
</dbReference>
<evidence type="ECO:0000256" key="14">
    <source>
        <dbReference type="ARBA" id="ARBA00022918"/>
    </source>
</evidence>
<dbReference type="GO" id="GO:0015074">
    <property type="term" value="P:DNA integration"/>
    <property type="evidence" value="ECO:0007669"/>
    <property type="project" value="UniProtKB-KW"/>
</dbReference>
<dbReference type="CDD" id="cd01647">
    <property type="entry name" value="RT_LTR"/>
    <property type="match status" value="1"/>
</dbReference>
<keyword evidence="8" id="KW-0064">Aspartyl protease</keyword>
<evidence type="ECO:0000256" key="5">
    <source>
        <dbReference type="ARBA" id="ARBA00022695"/>
    </source>
</evidence>
<keyword evidence="9" id="KW-0255">Endonuclease</keyword>
<evidence type="ECO:0000256" key="6">
    <source>
        <dbReference type="ARBA" id="ARBA00022722"/>
    </source>
</evidence>
<dbReference type="Pfam" id="PF00078">
    <property type="entry name" value="RVT_1"/>
    <property type="match status" value="1"/>
</dbReference>
<dbReference type="InterPro" id="IPR001584">
    <property type="entry name" value="Integrase_cat-core"/>
</dbReference>
<keyword evidence="12" id="KW-0694">RNA-binding</keyword>
<evidence type="ECO:0000256" key="2">
    <source>
        <dbReference type="ARBA" id="ARBA00012493"/>
    </source>
</evidence>
<dbReference type="Gene3D" id="2.40.50.40">
    <property type="match status" value="1"/>
</dbReference>
<evidence type="ECO:0000256" key="7">
    <source>
        <dbReference type="ARBA" id="ARBA00022723"/>
    </source>
</evidence>
<keyword evidence="10" id="KW-0378">Hydrolase</keyword>
<dbReference type="InterPro" id="IPR056924">
    <property type="entry name" value="SH3_Tf2-1"/>
</dbReference>
<dbReference type="InterPro" id="IPR041373">
    <property type="entry name" value="RT_RNaseH"/>
</dbReference>
<evidence type="ECO:0000313" key="22">
    <source>
        <dbReference type="Proteomes" id="UP000249056"/>
    </source>
</evidence>
<keyword evidence="15" id="KW-0239">DNA-directed DNA polymerase</keyword>
<dbReference type="GO" id="GO:0003964">
    <property type="term" value="F:RNA-directed DNA polymerase activity"/>
    <property type="evidence" value="ECO:0007669"/>
    <property type="project" value="UniProtKB-KW"/>
</dbReference>
<keyword evidence="14" id="KW-0695">RNA-directed DNA polymerase</keyword>
<protein>
    <recommendedName>
        <fullName evidence="2">RNA-directed DNA polymerase</fullName>
        <ecNumber evidence="2">2.7.7.49</ecNumber>
    </recommendedName>
</protein>
<evidence type="ECO:0000256" key="16">
    <source>
        <dbReference type="ARBA" id="ARBA00023125"/>
    </source>
</evidence>
<evidence type="ECO:0000259" key="20">
    <source>
        <dbReference type="PROSITE" id="PS50994"/>
    </source>
</evidence>
<evidence type="ECO:0000256" key="4">
    <source>
        <dbReference type="ARBA" id="ARBA00022679"/>
    </source>
</evidence>
<dbReference type="PANTHER" id="PTHR37984">
    <property type="entry name" value="PROTEIN CBG26694"/>
    <property type="match status" value="1"/>
</dbReference>
<evidence type="ECO:0000256" key="1">
    <source>
        <dbReference type="ARBA" id="ARBA00011353"/>
    </source>
</evidence>
<gene>
    <name evidence="21" type="ORF">DID88_010114</name>
</gene>
<keyword evidence="11" id="KW-0460">Magnesium</keyword>
<dbReference type="InterPro" id="IPR036397">
    <property type="entry name" value="RNaseH_sf"/>
</dbReference>
<keyword evidence="22" id="KW-1185">Reference proteome</keyword>
<dbReference type="EC" id="2.7.7.49" evidence="2"/>
<organism evidence="21 22">
    <name type="scientific">Monilinia fructigena</name>
    <dbReference type="NCBI Taxonomy" id="38457"/>
    <lineage>
        <taxon>Eukaryota</taxon>
        <taxon>Fungi</taxon>
        <taxon>Dikarya</taxon>
        <taxon>Ascomycota</taxon>
        <taxon>Pezizomycotina</taxon>
        <taxon>Leotiomycetes</taxon>
        <taxon>Helotiales</taxon>
        <taxon>Sclerotiniaceae</taxon>
        <taxon>Monilinia</taxon>
    </lineage>
</organism>
<evidence type="ECO:0000256" key="18">
    <source>
        <dbReference type="SAM" id="MobiDB-lite"/>
    </source>
</evidence>
<dbReference type="GO" id="GO:0006310">
    <property type="term" value="P:DNA recombination"/>
    <property type="evidence" value="ECO:0007669"/>
    <property type="project" value="UniProtKB-KW"/>
</dbReference>
<keyword evidence="7" id="KW-0479">Metal-binding</keyword>
<name>A0A395IN74_9HELO</name>
<evidence type="ECO:0000256" key="17">
    <source>
        <dbReference type="ARBA" id="ARBA00023172"/>
    </source>
</evidence>
<evidence type="ECO:0000256" key="13">
    <source>
        <dbReference type="ARBA" id="ARBA00022908"/>
    </source>
</evidence>
<proteinExistence type="predicted"/>
<keyword evidence="6" id="KW-0540">Nuclease</keyword>